<evidence type="ECO:0000256" key="2">
    <source>
        <dbReference type="ARBA" id="ARBA00026071"/>
    </source>
</evidence>
<sequence>MPRAGVSSSESSRRGAGAFRTLSEDRRITVFCSDGRLYQVDYAWNATKLAGVTSVGVRGTDSVCVVGQRRANTHAPKDKLLDMTSVSRLFPITDRLGLLATGIAGDLTSACFSCHFCQNALQNNLLFKFEPTRITITSTAAWSTKDGEGRALAHEARNQTAEFRFNWGYEMPPDVLAQWIADRAQIWTQYVSKRPSGVVAMILGIDDEKGTPQLFTCDPAGYFFGHKHRDQIPDLVVRSNFDLFFSSRFQMAISALQFALKADLKASEVEVGVVRTDDPTFRVLTEAEIDEHLEAINPEPRHSEMLPGLFRDKLTLEN</sequence>
<dbReference type="InterPro" id="IPR001353">
    <property type="entry name" value="Proteasome_sua/b"/>
</dbReference>
<gene>
    <name evidence="4" type="ORF">ZEAMMB73_Zm00001d022131</name>
</gene>
<comment type="subunit">
    <text evidence="2">The 26S proteasome consists of a 20S proteasome core and two 19S regulatory subunits. The 20S proteasome core is composed of 28 subunits that are arranged in four stacked rings, resulting in a barrel-shaped structure. The two end rings are each formed by seven alpha subunits, and the two central rings are each formed by seven beta subunits. The catalytic chamber with the active sites is on the inside of the barrel.</text>
</comment>
<dbReference type="InterPro" id="IPR050115">
    <property type="entry name" value="Proteasome_alpha"/>
</dbReference>
<dbReference type="AlphaFoldDB" id="A0A1D6IJH2"/>
<feature type="domain" description="Proteasome alpha-type subunits" evidence="3">
    <location>
        <begin position="24"/>
        <end position="46"/>
    </location>
</feature>
<dbReference type="PANTHER" id="PTHR11599">
    <property type="entry name" value="PROTEASOME SUBUNIT ALPHA/BETA"/>
    <property type="match status" value="1"/>
</dbReference>
<evidence type="ECO:0000259" key="3">
    <source>
        <dbReference type="SMART" id="SM00948"/>
    </source>
</evidence>
<organism evidence="4">
    <name type="scientific">Zea mays</name>
    <name type="common">Maize</name>
    <dbReference type="NCBI Taxonomy" id="4577"/>
    <lineage>
        <taxon>Eukaryota</taxon>
        <taxon>Viridiplantae</taxon>
        <taxon>Streptophyta</taxon>
        <taxon>Embryophyta</taxon>
        <taxon>Tracheophyta</taxon>
        <taxon>Spermatophyta</taxon>
        <taxon>Magnoliopsida</taxon>
        <taxon>Liliopsida</taxon>
        <taxon>Poales</taxon>
        <taxon>Poaceae</taxon>
        <taxon>PACMAD clade</taxon>
        <taxon>Panicoideae</taxon>
        <taxon>Andropogonodae</taxon>
        <taxon>Andropogoneae</taxon>
        <taxon>Tripsacinae</taxon>
        <taxon>Zea</taxon>
    </lineage>
</organism>
<dbReference type="GO" id="GO:0006511">
    <property type="term" value="P:ubiquitin-dependent protein catabolic process"/>
    <property type="evidence" value="ECO:0007669"/>
    <property type="project" value="InterPro"/>
</dbReference>
<dbReference type="GO" id="GO:0019773">
    <property type="term" value="C:proteasome core complex, alpha-subunit complex"/>
    <property type="evidence" value="ECO:0007669"/>
    <property type="project" value="InterPro"/>
</dbReference>
<protein>
    <submittedName>
        <fullName evidence="4">Proteasome subunit alpha type 6</fullName>
    </submittedName>
</protein>
<dbReference type="ExpressionAtlas" id="A0A1D6IJH2">
    <property type="expression patterns" value="baseline and differential"/>
</dbReference>
<keyword evidence="1 4" id="KW-0647">Proteasome</keyword>
<proteinExistence type="predicted"/>
<evidence type="ECO:0000256" key="1">
    <source>
        <dbReference type="ARBA" id="ARBA00022942"/>
    </source>
</evidence>
<name>A0A1D6IJH2_MAIZE</name>
<reference evidence="4" key="1">
    <citation type="submission" date="2015-12" db="EMBL/GenBank/DDBJ databases">
        <title>Update maize B73 reference genome by single molecule sequencing technologies.</title>
        <authorList>
            <consortium name="Maize Genome Sequencing Project"/>
            <person name="Ware D."/>
        </authorList>
    </citation>
    <scope>NUCLEOTIDE SEQUENCE [LARGE SCALE GENOMIC DNA]</scope>
    <source>
        <tissue evidence="4">Seedling</tissue>
    </source>
</reference>
<dbReference type="EMBL" id="CM007650">
    <property type="protein sequence ID" value="ONM59593.1"/>
    <property type="molecule type" value="Genomic_DNA"/>
</dbReference>
<dbReference type="STRING" id="4577.A0A1D6IJH2"/>
<accession>A0A1D6IJH2</accession>
<dbReference type="SUPFAM" id="SSF56235">
    <property type="entry name" value="N-terminal nucleophile aminohydrolases (Ntn hydrolases)"/>
    <property type="match status" value="2"/>
</dbReference>
<dbReference type="InterPro" id="IPR000426">
    <property type="entry name" value="Proteasome_asu_N"/>
</dbReference>
<dbReference type="SMR" id="A0A1D6IJH2"/>
<dbReference type="Pfam" id="PF00227">
    <property type="entry name" value="Proteasome"/>
    <property type="match status" value="2"/>
</dbReference>
<evidence type="ECO:0000313" key="4">
    <source>
        <dbReference type="EMBL" id="ONM59593.1"/>
    </source>
</evidence>
<dbReference type="Gene3D" id="3.60.20.10">
    <property type="entry name" value="Glutamine Phosphoribosylpyrophosphate, subunit 1, domain 1"/>
    <property type="match status" value="1"/>
</dbReference>
<dbReference type="InterPro" id="IPR029055">
    <property type="entry name" value="Ntn_hydrolases_N"/>
</dbReference>
<dbReference type="InParanoid" id="A0A1D6IJH2"/>
<dbReference type="SMART" id="SM00948">
    <property type="entry name" value="Proteasome_A_N"/>
    <property type="match status" value="1"/>
</dbReference>